<feature type="transmembrane region" description="Helical" evidence="8">
    <location>
        <begin position="157"/>
        <end position="174"/>
    </location>
</feature>
<dbReference type="InterPro" id="IPR051739">
    <property type="entry name" value="Rhomboid_IM_Serine_Proteases"/>
</dbReference>
<evidence type="ECO:0000256" key="5">
    <source>
        <dbReference type="ARBA" id="ARBA00022692"/>
    </source>
</evidence>
<dbReference type="PANTHER" id="PTHR45840">
    <property type="entry name" value="RHOMBOID-RELATED PROTEIN"/>
    <property type="match status" value="1"/>
</dbReference>
<evidence type="ECO:0000256" key="2">
    <source>
        <dbReference type="ARBA" id="ARBA00004141"/>
    </source>
</evidence>
<sequence>MSLWLYWNKVEEHERTTLECETRCVASQQNQNFATFFSVQQNRKRRPSFCLAVWLGHDVSPGVSGVPRGAFLRCIGADTLPKAAERRWFLQTYSGCPPPLLMPTLTVLQVRDCFLSLLSPIDLHQPWRLVTYMAICILAQLVVALPLEIVHGSPRIGLIYVAGVFAGSSITSTIDPEASLLGAAGGTFALLSAHLGTIVMVSLLLNCNKCTEIVQISLIKMRILKVILFVLMTLPFLWGPSFMAHGAGVVVGISLGLVVLLNFGQRLRDCSAFWATFGVYIIVTMAAVICSFLC</sequence>
<feature type="transmembrane region" description="Helical" evidence="8">
    <location>
        <begin position="271"/>
        <end position="293"/>
    </location>
</feature>
<feature type="transmembrane region" description="Helical" evidence="8">
    <location>
        <begin position="219"/>
        <end position="238"/>
    </location>
</feature>
<dbReference type="InterPro" id="IPR035952">
    <property type="entry name" value="Rhomboid-like_sf"/>
</dbReference>
<feature type="transmembrane region" description="Helical" evidence="8">
    <location>
        <begin position="244"/>
        <end position="264"/>
    </location>
</feature>
<dbReference type="Gene3D" id="1.20.1540.10">
    <property type="entry name" value="Rhomboid-like"/>
    <property type="match status" value="1"/>
</dbReference>
<name>A0A8C4NCQ0_EPTBU</name>
<proteinExistence type="inferred from homology"/>
<dbReference type="EC" id="3.4.21.105" evidence="4"/>
<evidence type="ECO:0000256" key="1">
    <source>
        <dbReference type="ARBA" id="ARBA00000156"/>
    </source>
</evidence>
<reference evidence="10" key="1">
    <citation type="submission" date="2025-08" db="UniProtKB">
        <authorList>
            <consortium name="Ensembl"/>
        </authorList>
    </citation>
    <scope>IDENTIFICATION</scope>
</reference>
<reference evidence="10" key="2">
    <citation type="submission" date="2025-09" db="UniProtKB">
        <authorList>
            <consortium name="Ensembl"/>
        </authorList>
    </citation>
    <scope>IDENTIFICATION</scope>
</reference>
<dbReference type="Ensembl" id="ENSEBUT00000004493.1">
    <property type="protein sequence ID" value="ENSEBUP00000004078.1"/>
    <property type="gene ID" value="ENSEBUG00000002880.1"/>
</dbReference>
<comment type="catalytic activity">
    <reaction evidence="1">
        <text>Cleaves type-1 transmembrane domains using a catalytic dyad composed of serine and histidine that are contributed by different transmembrane domains.</text>
        <dbReference type="EC" id="3.4.21.105"/>
    </reaction>
</comment>
<keyword evidence="6 8" id="KW-1133">Transmembrane helix</keyword>
<dbReference type="Pfam" id="PF01694">
    <property type="entry name" value="Rhomboid"/>
    <property type="match status" value="1"/>
</dbReference>
<dbReference type="SUPFAM" id="SSF144091">
    <property type="entry name" value="Rhomboid-like"/>
    <property type="match status" value="1"/>
</dbReference>
<evidence type="ECO:0000256" key="6">
    <source>
        <dbReference type="ARBA" id="ARBA00022989"/>
    </source>
</evidence>
<evidence type="ECO:0000259" key="9">
    <source>
        <dbReference type="Pfam" id="PF01694"/>
    </source>
</evidence>
<evidence type="ECO:0000313" key="11">
    <source>
        <dbReference type="Proteomes" id="UP000694388"/>
    </source>
</evidence>
<organism evidence="10 11">
    <name type="scientific">Eptatretus burgeri</name>
    <name type="common">Inshore hagfish</name>
    <dbReference type="NCBI Taxonomy" id="7764"/>
    <lineage>
        <taxon>Eukaryota</taxon>
        <taxon>Metazoa</taxon>
        <taxon>Chordata</taxon>
        <taxon>Craniata</taxon>
        <taxon>Vertebrata</taxon>
        <taxon>Cyclostomata</taxon>
        <taxon>Myxini</taxon>
        <taxon>Myxiniformes</taxon>
        <taxon>Myxinidae</taxon>
        <taxon>Eptatretinae</taxon>
        <taxon>Eptatretus</taxon>
    </lineage>
</organism>
<evidence type="ECO:0000256" key="7">
    <source>
        <dbReference type="ARBA" id="ARBA00023136"/>
    </source>
</evidence>
<keyword evidence="7 8" id="KW-0472">Membrane</keyword>
<dbReference type="InterPro" id="IPR022764">
    <property type="entry name" value="Peptidase_S54_rhomboid_dom"/>
</dbReference>
<protein>
    <recommendedName>
        <fullName evidence="4">rhomboid protease</fullName>
        <ecNumber evidence="4">3.4.21.105</ecNumber>
    </recommendedName>
</protein>
<evidence type="ECO:0000256" key="8">
    <source>
        <dbReference type="SAM" id="Phobius"/>
    </source>
</evidence>
<dbReference type="GeneTree" id="ENSGT00940000166075"/>
<feature type="transmembrane region" description="Helical" evidence="8">
    <location>
        <begin position="129"/>
        <end position="150"/>
    </location>
</feature>
<keyword evidence="11" id="KW-1185">Reference proteome</keyword>
<feature type="transmembrane region" description="Helical" evidence="8">
    <location>
        <begin position="180"/>
        <end position="207"/>
    </location>
</feature>
<dbReference type="Proteomes" id="UP000694388">
    <property type="component" value="Unplaced"/>
</dbReference>
<comment type="similarity">
    <text evidence="3">Belongs to the peptidase S54 family.</text>
</comment>
<evidence type="ECO:0000256" key="4">
    <source>
        <dbReference type="ARBA" id="ARBA00013039"/>
    </source>
</evidence>
<comment type="subcellular location">
    <subcellularLocation>
        <location evidence="2">Membrane</location>
        <topology evidence="2">Multi-pass membrane protein</topology>
    </subcellularLocation>
</comment>
<evidence type="ECO:0000256" key="3">
    <source>
        <dbReference type="ARBA" id="ARBA00009045"/>
    </source>
</evidence>
<dbReference type="GO" id="GO:0004252">
    <property type="term" value="F:serine-type endopeptidase activity"/>
    <property type="evidence" value="ECO:0007669"/>
    <property type="project" value="InterPro"/>
</dbReference>
<dbReference type="PANTHER" id="PTHR45840:SF2">
    <property type="entry name" value="PROTEIN RHOMBOID-RELATED"/>
    <property type="match status" value="1"/>
</dbReference>
<dbReference type="AlphaFoldDB" id="A0A8C4NCQ0"/>
<keyword evidence="5 8" id="KW-0812">Transmembrane</keyword>
<feature type="domain" description="Peptidase S54 rhomboid" evidence="9">
    <location>
        <begin position="134"/>
        <end position="260"/>
    </location>
</feature>
<dbReference type="GO" id="GO:0016020">
    <property type="term" value="C:membrane"/>
    <property type="evidence" value="ECO:0007669"/>
    <property type="project" value="UniProtKB-SubCell"/>
</dbReference>
<accession>A0A8C4NCQ0</accession>
<evidence type="ECO:0000313" key="10">
    <source>
        <dbReference type="Ensembl" id="ENSEBUP00000004078.1"/>
    </source>
</evidence>